<protein>
    <submittedName>
        <fullName evidence="1">Uncharacterized protein</fullName>
    </submittedName>
</protein>
<dbReference type="EMBL" id="CAAALY010097629">
    <property type="protein sequence ID" value="VEL28766.1"/>
    <property type="molecule type" value="Genomic_DNA"/>
</dbReference>
<evidence type="ECO:0000313" key="2">
    <source>
        <dbReference type="Proteomes" id="UP000784294"/>
    </source>
</evidence>
<reference evidence="1" key="1">
    <citation type="submission" date="2018-11" db="EMBL/GenBank/DDBJ databases">
        <authorList>
            <consortium name="Pathogen Informatics"/>
        </authorList>
    </citation>
    <scope>NUCLEOTIDE SEQUENCE</scope>
</reference>
<proteinExistence type="predicted"/>
<keyword evidence="2" id="KW-1185">Reference proteome</keyword>
<accession>A0A3S5C196</accession>
<comment type="caution">
    <text evidence="1">The sequence shown here is derived from an EMBL/GenBank/DDBJ whole genome shotgun (WGS) entry which is preliminary data.</text>
</comment>
<evidence type="ECO:0000313" key="1">
    <source>
        <dbReference type="EMBL" id="VEL28766.1"/>
    </source>
</evidence>
<gene>
    <name evidence="1" type="ORF">PXEA_LOCUS22206</name>
</gene>
<name>A0A3S5C196_9PLAT</name>
<sequence length="166" mass="18542">MALPRLSTASPAGQDKSSLIIPPPIATLAIWPLSCDNDPLQRTFEYIREIFNKCHHHPNSELAPVLKLGRHFVKCQRHAGLGSGKWPRQIVLEIVLVKSVGLGLTPTVVLMGIQGRAAVSCRTFSWLPTWSVANQDCEMMAFLLLLTAPFRRSERRSIFAVMWVVN</sequence>
<dbReference type="Proteomes" id="UP000784294">
    <property type="component" value="Unassembled WGS sequence"/>
</dbReference>
<dbReference type="AlphaFoldDB" id="A0A3S5C196"/>
<organism evidence="1 2">
    <name type="scientific">Protopolystoma xenopodis</name>
    <dbReference type="NCBI Taxonomy" id="117903"/>
    <lineage>
        <taxon>Eukaryota</taxon>
        <taxon>Metazoa</taxon>
        <taxon>Spiralia</taxon>
        <taxon>Lophotrochozoa</taxon>
        <taxon>Platyhelminthes</taxon>
        <taxon>Monogenea</taxon>
        <taxon>Polyopisthocotylea</taxon>
        <taxon>Polystomatidea</taxon>
        <taxon>Polystomatidae</taxon>
        <taxon>Protopolystoma</taxon>
    </lineage>
</organism>